<dbReference type="PANTHER" id="PTHR43179">
    <property type="entry name" value="RHAMNOSYLTRANSFERASE WBBL"/>
    <property type="match status" value="1"/>
</dbReference>
<keyword evidence="3" id="KW-1185">Reference proteome</keyword>
<dbReference type="SUPFAM" id="SSF53448">
    <property type="entry name" value="Nucleotide-diphospho-sugar transferases"/>
    <property type="match status" value="1"/>
</dbReference>
<name>A0A437PGX6_9HYPH</name>
<evidence type="ECO:0000259" key="1">
    <source>
        <dbReference type="Pfam" id="PF00535"/>
    </source>
</evidence>
<dbReference type="Pfam" id="PF00535">
    <property type="entry name" value="Glycos_transf_2"/>
    <property type="match status" value="1"/>
</dbReference>
<reference evidence="2 3" key="1">
    <citation type="submission" date="2019-01" db="EMBL/GenBank/DDBJ databases">
        <authorList>
            <person name="Chen W.-M."/>
        </authorList>
    </citation>
    <scope>NUCLEOTIDE SEQUENCE [LARGE SCALE GENOMIC DNA]</scope>
    <source>
        <strain evidence="2 3">TER-1</strain>
    </source>
</reference>
<dbReference type="PANTHER" id="PTHR43179:SF7">
    <property type="entry name" value="RHAMNOSYLTRANSFERASE WBBL"/>
    <property type="match status" value="1"/>
</dbReference>
<dbReference type="GO" id="GO:0016740">
    <property type="term" value="F:transferase activity"/>
    <property type="evidence" value="ECO:0007669"/>
    <property type="project" value="UniProtKB-KW"/>
</dbReference>
<dbReference type="AlphaFoldDB" id="A0A437PGX6"/>
<dbReference type="InterPro" id="IPR029044">
    <property type="entry name" value="Nucleotide-diphossugar_trans"/>
</dbReference>
<dbReference type="Proteomes" id="UP000286997">
    <property type="component" value="Unassembled WGS sequence"/>
</dbReference>
<dbReference type="OrthoDB" id="9783791at2"/>
<evidence type="ECO:0000313" key="3">
    <source>
        <dbReference type="Proteomes" id="UP000286997"/>
    </source>
</evidence>
<proteinExistence type="predicted"/>
<accession>A0A437PGX6</accession>
<protein>
    <submittedName>
        <fullName evidence="2">Glycosyltransferase</fullName>
    </submittedName>
</protein>
<dbReference type="InterPro" id="IPR001173">
    <property type="entry name" value="Glyco_trans_2-like"/>
</dbReference>
<dbReference type="EMBL" id="SACP01000001">
    <property type="protein sequence ID" value="RVU21515.1"/>
    <property type="molecule type" value="Genomic_DNA"/>
</dbReference>
<dbReference type="Gene3D" id="3.90.550.10">
    <property type="entry name" value="Spore Coat Polysaccharide Biosynthesis Protein SpsA, Chain A"/>
    <property type="match status" value="1"/>
</dbReference>
<sequence length="663" mass="70408">MRTRLGVVPHGDDPDFSRRLVLDPPPAGRWLRLTYAADLFARPVRPMLRFLRDGAPPEDALLPGPVLGRGRWLGLVPAGTEAILLAAPESGFRIEEAALLSTLRVLALAARRRPRSLPVALYVLARGDARRFRNTLRLAAAVSPLGAWETWRDGRARPVEPAFDRAPETTVRVGLRMDAAADQVEAVRRSLTALAGQTHRDWRLVLRWTGGAPPAVADDARVREVSGAAPAFPDADAVGFLAPGDEPAPDALAQLAACFAGPDPAALAYGDEEARRDGRRQPRLKPGWSPDLALVGGPAYPGRPLLLGAGFAAGLPWRPEEGARALTLAAAAAAPDRVRHVARLLCRSAGGSEAPDAPDSIATALTRAGSPATVRVADGVSDLLWPLPDPPPLVSVVIPTRDRPDLIGTAVLGVLERTAYPALELVIVDNGSTDPAVHALYAGLAGDGRVRRLDRPVPFNFSALVNDGVAASTGSVVVLLNNDVEVLEPDWLAEMVRLAVRPGIGAVGAKLLYGNGRLQHAGVVVGLGGRAGHILRNRPAGTPGHLGRLRVAHEVAGVTAACLAVTRERYDAVGGFDAASFPIDFNDIDFCLRLAATGHRSLWTPRAVLAHHESVSRGPSVGPQRVRFEAEAGCFAARWRATIRDDPYYHPAFSVTAFGEDLE</sequence>
<organism evidence="2 3">
    <name type="scientific">Methylobacterium oryzihabitans</name>
    <dbReference type="NCBI Taxonomy" id="2499852"/>
    <lineage>
        <taxon>Bacteria</taxon>
        <taxon>Pseudomonadati</taxon>
        <taxon>Pseudomonadota</taxon>
        <taxon>Alphaproteobacteria</taxon>
        <taxon>Hyphomicrobiales</taxon>
        <taxon>Methylobacteriaceae</taxon>
        <taxon>Methylobacterium</taxon>
    </lineage>
</organism>
<feature type="domain" description="Glycosyltransferase 2-like" evidence="1">
    <location>
        <begin position="395"/>
        <end position="513"/>
    </location>
</feature>
<keyword evidence="2" id="KW-0808">Transferase</keyword>
<gene>
    <name evidence="2" type="ORF">EOE48_00180</name>
</gene>
<comment type="caution">
    <text evidence="2">The sequence shown here is derived from an EMBL/GenBank/DDBJ whole genome shotgun (WGS) entry which is preliminary data.</text>
</comment>
<evidence type="ECO:0000313" key="2">
    <source>
        <dbReference type="EMBL" id="RVU21515.1"/>
    </source>
</evidence>